<protein>
    <submittedName>
        <fullName evidence="4">Maleylacetoacetate isomerase</fullName>
        <ecNumber evidence="4">5.2.1.2</ecNumber>
    </submittedName>
</protein>
<comment type="similarity">
    <text evidence="1">Belongs to the GST superfamily. Zeta family.</text>
</comment>
<dbReference type="OrthoDB" id="509852at2"/>
<keyword evidence="5" id="KW-1185">Reference proteome</keyword>
<dbReference type="PANTHER" id="PTHR42673">
    <property type="entry name" value="MALEYLACETOACETATE ISOMERASE"/>
    <property type="match status" value="1"/>
</dbReference>
<dbReference type="InterPro" id="IPR040079">
    <property type="entry name" value="Glutathione_S-Trfase"/>
</dbReference>
<dbReference type="NCBIfam" id="TIGR01262">
    <property type="entry name" value="maiA"/>
    <property type="match status" value="1"/>
</dbReference>
<dbReference type="SUPFAM" id="SSF52833">
    <property type="entry name" value="Thioredoxin-like"/>
    <property type="match status" value="1"/>
</dbReference>
<dbReference type="SFLD" id="SFLDS00019">
    <property type="entry name" value="Glutathione_Transferase_(cytos"/>
    <property type="match status" value="1"/>
</dbReference>
<dbReference type="CDD" id="cd03042">
    <property type="entry name" value="GST_N_Zeta"/>
    <property type="match status" value="1"/>
</dbReference>
<dbReference type="InterPro" id="IPR036249">
    <property type="entry name" value="Thioredoxin-like_sf"/>
</dbReference>
<dbReference type="CDD" id="cd03191">
    <property type="entry name" value="GST_C_Zeta"/>
    <property type="match status" value="1"/>
</dbReference>
<dbReference type="GO" id="GO:0016034">
    <property type="term" value="F:maleylacetoacetate isomerase activity"/>
    <property type="evidence" value="ECO:0007669"/>
    <property type="project" value="UniProtKB-EC"/>
</dbReference>
<dbReference type="EC" id="5.2.1.2" evidence="4"/>
<dbReference type="EMBL" id="RXOL01000001">
    <property type="protein sequence ID" value="RVQ69790.1"/>
    <property type="molecule type" value="Genomic_DNA"/>
</dbReference>
<dbReference type="InterPro" id="IPR036282">
    <property type="entry name" value="Glutathione-S-Trfase_C_sf"/>
</dbReference>
<dbReference type="Pfam" id="PF13409">
    <property type="entry name" value="GST_N_2"/>
    <property type="match status" value="1"/>
</dbReference>
<gene>
    <name evidence="4" type="primary">maiA</name>
    <name evidence="4" type="ORF">EKN06_03630</name>
</gene>
<evidence type="ECO:0000259" key="3">
    <source>
        <dbReference type="PROSITE" id="PS50405"/>
    </source>
</evidence>
<dbReference type="InterPro" id="IPR034333">
    <property type="entry name" value="GST_Zeta_N"/>
</dbReference>
<evidence type="ECO:0000259" key="2">
    <source>
        <dbReference type="PROSITE" id="PS50404"/>
    </source>
</evidence>
<feature type="domain" description="GST N-terminal" evidence="2">
    <location>
        <begin position="1"/>
        <end position="81"/>
    </location>
</feature>
<dbReference type="GO" id="GO:0006749">
    <property type="term" value="P:glutathione metabolic process"/>
    <property type="evidence" value="ECO:0007669"/>
    <property type="project" value="TreeGrafter"/>
</dbReference>
<dbReference type="AlphaFoldDB" id="A0A437H2H4"/>
<dbReference type="PROSITE" id="PS50404">
    <property type="entry name" value="GST_NTER"/>
    <property type="match status" value="1"/>
</dbReference>
<dbReference type="PROSITE" id="PS50405">
    <property type="entry name" value="GST_CTER"/>
    <property type="match status" value="1"/>
</dbReference>
<accession>A0A437H2H4</accession>
<reference evidence="4 5" key="1">
    <citation type="submission" date="2018-12" db="EMBL/GenBank/DDBJ databases">
        <title>Croceicoccus ponticola sp. nov., a lipolytic bacterium isolated from seawater.</title>
        <authorList>
            <person name="Yoon J.-H."/>
        </authorList>
    </citation>
    <scope>NUCLEOTIDE SEQUENCE [LARGE SCALE GENOMIC DNA]</scope>
    <source>
        <strain evidence="4 5">GM-16</strain>
    </source>
</reference>
<dbReference type="Gene3D" id="1.20.1050.10">
    <property type="match status" value="1"/>
</dbReference>
<dbReference type="InterPro" id="IPR005955">
    <property type="entry name" value="GST_Zeta"/>
</dbReference>
<feature type="domain" description="GST C-terminal" evidence="3">
    <location>
        <begin position="86"/>
        <end position="210"/>
    </location>
</feature>
<dbReference type="SUPFAM" id="SSF47616">
    <property type="entry name" value="GST C-terminal domain-like"/>
    <property type="match status" value="1"/>
</dbReference>
<evidence type="ECO:0000313" key="4">
    <source>
        <dbReference type="EMBL" id="RVQ69790.1"/>
    </source>
</evidence>
<sequence>MTLHGYWRSGTSYRTRIALNLKGLDYGQVTHDLRKGDQKDPAYTALQPQGLVPALEVREGFVLPQSVAILEWLEETYPDPALLPKDVDERALVRAMCAVIGSDVHPLNNLRVVKRLKSMGHGQEAIDDWARHWIAEGFGALNRMIGDHGLTYAFGTTPTLVDCYLVPQVYSAERFGADLSAYDKLMKAYTAAIRHPAVAAAHPDRQPDAD</sequence>
<dbReference type="Proteomes" id="UP000283003">
    <property type="component" value="Unassembled WGS sequence"/>
</dbReference>
<dbReference type="InterPro" id="IPR034330">
    <property type="entry name" value="GST_Zeta_C"/>
</dbReference>
<dbReference type="PANTHER" id="PTHR42673:SF4">
    <property type="entry name" value="MALEYLACETOACETATE ISOMERASE"/>
    <property type="match status" value="1"/>
</dbReference>
<comment type="caution">
    <text evidence="4">The sequence shown here is derived from an EMBL/GenBank/DDBJ whole genome shotgun (WGS) entry which is preliminary data.</text>
</comment>
<name>A0A437H2H4_9SPHN</name>
<dbReference type="InterPro" id="IPR010987">
    <property type="entry name" value="Glutathione-S-Trfase_C-like"/>
</dbReference>
<proteinExistence type="inferred from homology"/>
<dbReference type="InterPro" id="IPR004045">
    <property type="entry name" value="Glutathione_S-Trfase_N"/>
</dbReference>
<dbReference type="GO" id="GO:0006559">
    <property type="term" value="P:L-phenylalanine catabolic process"/>
    <property type="evidence" value="ECO:0007669"/>
    <property type="project" value="TreeGrafter"/>
</dbReference>
<dbReference type="Gene3D" id="3.40.30.10">
    <property type="entry name" value="Glutaredoxin"/>
    <property type="match status" value="1"/>
</dbReference>
<evidence type="ECO:0000256" key="1">
    <source>
        <dbReference type="ARBA" id="ARBA00010007"/>
    </source>
</evidence>
<dbReference type="GO" id="GO:0004364">
    <property type="term" value="F:glutathione transferase activity"/>
    <property type="evidence" value="ECO:0007669"/>
    <property type="project" value="TreeGrafter"/>
</dbReference>
<organism evidence="4 5">
    <name type="scientific">Croceicoccus ponticola</name>
    <dbReference type="NCBI Taxonomy" id="2217664"/>
    <lineage>
        <taxon>Bacteria</taxon>
        <taxon>Pseudomonadati</taxon>
        <taxon>Pseudomonadota</taxon>
        <taxon>Alphaproteobacteria</taxon>
        <taxon>Sphingomonadales</taxon>
        <taxon>Erythrobacteraceae</taxon>
        <taxon>Croceicoccus</taxon>
    </lineage>
</organism>
<dbReference type="GO" id="GO:0005737">
    <property type="term" value="C:cytoplasm"/>
    <property type="evidence" value="ECO:0007669"/>
    <property type="project" value="InterPro"/>
</dbReference>
<dbReference type="SFLD" id="SFLDG00358">
    <property type="entry name" value="Main_(cytGST)"/>
    <property type="match status" value="1"/>
</dbReference>
<evidence type="ECO:0000313" key="5">
    <source>
        <dbReference type="Proteomes" id="UP000283003"/>
    </source>
</evidence>
<keyword evidence="4" id="KW-0413">Isomerase</keyword>